<dbReference type="EMBL" id="CCKQ01013652">
    <property type="protein sequence ID" value="CDW85342.1"/>
    <property type="molecule type" value="Genomic_DNA"/>
</dbReference>
<evidence type="ECO:0000259" key="3">
    <source>
        <dbReference type="PROSITE" id="PS50217"/>
    </source>
</evidence>
<dbReference type="Proteomes" id="UP000039865">
    <property type="component" value="Unassembled WGS sequence"/>
</dbReference>
<dbReference type="AlphaFoldDB" id="A0A078AVQ7"/>
<feature type="coiled-coil region" evidence="1">
    <location>
        <begin position="77"/>
        <end position="111"/>
    </location>
</feature>
<evidence type="ECO:0000256" key="1">
    <source>
        <dbReference type="SAM" id="Coils"/>
    </source>
</evidence>
<feature type="compositionally biased region" description="Basic residues" evidence="2">
    <location>
        <begin position="1"/>
        <end position="12"/>
    </location>
</feature>
<reference evidence="4 5" key="1">
    <citation type="submission" date="2014-06" db="EMBL/GenBank/DDBJ databases">
        <authorList>
            <person name="Swart Estienne"/>
        </authorList>
    </citation>
    <scope>NUCLEOTIDE SEQUENCE [LARGE SCALE GENOMIC DNA]</scope>
    <source>
        <strain evidence="4 5">130c</strain>
    </source>
</reference>
<dbReference type="Gene3D" id="1.20.5.170">
    <property type="match status" value="1"/>
</dbReference>
<dbReference type="PROSITE" id="PS00036">
    <property type="entry name" value="BZIP_BASIC"/>
    <property type="match status" value="1"/>
</dbReference>
<evidence type="ECO:0000313" key="4">
    <source>
        <dbReference type="EMBL" id="CDW85342.1"/>
    </source>
</evidence>
<dbReference type="SMART" id="SM00338">
    <property type="entry name" value="BRLZ"/>
    <property type="match status" value="1"/>
</dbReference>
<keyword evidence="5" id="KW-1185">Reference proteome</keyword>
<proteinExistence type="predicted"/>
<sequence>MKNQLPKKRKAKPVTQVSVQESTATSDSGYDKSKVVVSGMVIDIETITSEELYALRKVLPKKDYRLLKNRKSARKSRRRRKEELHCLRDEIQRLKEENQRLKQQVHKDNHEEVKNDKAKISKPKPLVHPIIKEEIHAQEDPKKLITAAQGQAESYCNYANLVNGVTYSSALKPINDFLMLPTLLADHLTSLSWNKLPPISQIFTGNQQNQQNNPQHQGPITIGGNYITIPNSQQHHYLIKGNEHYIKPGDHQQMIVPQIQIRNSTGPQAHNTILNPNSQGSILNQQRLREIPSFLKKDASYQTQQQQQSSQH</sequence>
<evidence type="ECO:0000256" key="2">
    <source>
        <dbReference type="SAM" id="MobiDB-lite"/>
    </source>
</evidence>
<feature type="compositionally biased region" description="Polar residues" evidence="2">
    <location>
        <begin position="15"/>
        <end position="28"/>
    </location>
</feature>
<dbReference type="InterPro" id="IPR046347">
    <property type="entry name" value="bZIP_sf"/>
</dbReference>
<dbReference type="SUPFAM" id="SSF57959">
    <property type="entry name" value="Leucine zipper domain"/>
    <property type="match status" value="1"/>
</dbReference>
<dbReference type="InParanoid" id="A0A078AVQ7"/>
<feature type="domain" description="BZIP" evidence="3">
    <location>
        <begin position="59"/>
        <end position="105"/>
    </location>
</feature>
<dbReference type="PROSITE" id="PS50217">
    <property type="entry name" value="BZIP"/>
    <property type="match status" value="1"/>
</dbReference>
<organism evidence="4 5">
    <name type="scientific">Stylonychia lemnae</name>
    <name type="common">Ciliate</name>
    <dbReference type="NCBI Taxonomy" id="5949"/>
    <lineage>
        <taxon>Eukaryota</taxon>
        <taxon>Sar</taxon>
        <taxon>Alveolata</taxon>
        <taxon>Ciliophora</taxon>
        <taxon>Intramacronucleata</taxon>
        <taxon>Spirotrichea</taxon>
        <taxon>Stichotrichia</taxon>
        <taxon>Sporadotrichida</taxon>
        <taxon>Oxytrichidae</taxon>
        <taxon>Stylonychinae</taxon>
        <taxon>Stylonychia</taxon>
    </lineage>
</organism>
<gene>
    <name evidence="4" type="primary">Contig14938.g736</name>
    <name evidence="4" type="ORF">STYLEM_14417</name>
</gene>
<name>A0A078AVQ7_STYLE</name>
<dbReference type="InterPro" id="IPR004827">
    <property type="entry name" value="bZIP"/>
</dbReference>
<protein>
    <recommendedName>
        <fullName evidence="3">BZIP domain-containing protein</fullName>
    </recommendedName>
</protein>
<evidence type="ECO:0000313" key="5">
    <source>
        <dbReference type="Proteomes" id="UP000039865"/>
    </source>
</evidence>
<keyword evidence="1" id="KW-0175">Coiled coil</keyword>
<accession>A0A078AVQ7</accession>
<dbReference type="GO" id="GO:0003700">
    <property type="term" value="F:DNA-binding transcription factor activity"/>
    <property type="evidence" value="ECO:0007669"/>
    <property type="project" value="InterPro"/>
</dbReference>
<feature type="region of interest" description="Disordered" evidence="2">
    <location>
        <begin position="1"/>
        <end position="30"/>
    </location>
</feature>
<dbReference type="Pfam" id="PF00170">
    <property type="entry name" value="bZIP_1"/>
    <property type="match status" value="1"/>
</dbReference>